<dbReference type="InterPro" id="IPR046349">
    <property type="entry name" value="C1-like_sf"/>
</dbReference>
<evidence type="ECO:0008006" key="4">
    <source>
        <dbReference type="Google" id="ProtNLM"/>
    </source>
</evidence>
<proteinExistence type="predicted"/>
<organism evidence="2 3">
    <name type="scientific">Mikania micrantha</name>
    <name type="common">bitter vine</name>
    <dbReference type="NCBI Taxonomy" id="192012"/>
    <lineage>
        <taxon>Eukaryota</taxon>
        <taxon>Viridiplantae</taxon>
        <taxon>Streptophyta</taxon>
        <taxon>Embryophyta</taxon>
        <taxon>Tracheophyta</taxon>
        <taxon>Spermatophyta</taxon>
        <taxon>Magnoliopsida</taxon>
        <taxon>eudicotyledons</taxon>
        <taxon>Gunneridae</taxon>
        <taxon>Pentapetalae</taxon>
        <taxon>asterids</taxon>
        <taxon>campanulids</taxon>
        <taxon>Asterales</taxon>
        <taxon>Asteraceae</taxon>
        <taxon>Asteroideae</taxon>
        <taxon>Heliantheae alliance</taxon>
        <taxon>Eupatorieae</taxon>
        <taxon>Mikania</taxon>
    </lineage>
</organism>
<evidence type="ECO:0000313" key="1">
    <source>
        <dbReference type="EMBL" id="KAD5961066.1"/>
    </source>
</evidence>
<dbReference type="Proteomes" id="UP000326396">
    <property type="component" value="Linkage Group LG14"/>
</dbReference>
<comment type="caution">
    <text evidence="2">The sequence shown here is derived from an EMBL/GenBank/DDBJ whole genome shotgun (WGS) entry which is preliminary data.</text>
</comment>
<dbReference type="SUPFAM" id="SSF57889">
    <property type="entry name" value="Cysteine-rich domain"/>
    <property type="match status" value="1"/>
</dbReference>
<dbReference type="PANTHER" id="PTHR46477">
    <property type="entry name" value="CYSTEINE/HISTIDINE-RICH C1 DOMAIN FAMILY PROTEIN"/>
    <property type="match status" value="1"/>
</dbReference>
<gene>
    <name evidence="1" type="ORF">E3N88_12539</name>
    <name evidence="2" type="ORF">E3N88_12541</name>
</gene>
<dbReference type="PANTHER" id="PTHR46477:SF15">
    <property type="entry name" value="CYSTEINE_HISTIDINE-RICH C1 DOMAIN PROTEIN"/>
    <property type="match status" value="1"/>
</dbReference>
<dbReference type="EMBL" id="SZYD01000006">
    <property type="protein sequence ID" value="KAD5961066.1"/>
    <property type="molecule type" value="Genomic_DNA"/>
</dbReference>
<dbReference type="AlphaFoldDB" id="A0A5N6P7M4"/>
<evidence type="ECO:0000313" key="2">
    <source>
        <dbReference type="EMBL" id="KAD5961068.1"/>
    </source>
</evidence>
<evidence type="ECO:0000313" key="3">
    <source>
        <dbReference type="Proteomes" id="UP000326396"/>
    </source>
</evidence>
<protein>
    <recommendedName>
        <fullName evidence="4">DC1 domain-containing protein</fullName>
    </recommendedName>
</protein>
<dbReference type="EMBL" id="SZYD01000006">
    <property type="protein sequence ID" value="KAD5961068.1"/>
    <property type="molecule type" value="Genomic_DNA"/>
</dbReference>
<dbReference type="Gene3D" id="3.30.60.20">
    <property type="match status" value="1"/>
</dbReference>
<dbReference type="OrthoDB" id="1841377at2759"/>
<accession>A0A5N6P7M4</accession>
<sequence length="234" mass="27009">MSGCSHKHNFELKSVEYPYYCERCGQLGFKMGYTCDESGCNLIYHKQCGNPETVVKHPFSTKCVFYFNNKRPAKCCLCDVCGKDISGFHYQCSCSFIIRHVHPHCLGCEPTFAPYKGITMHLHKVATEDCMICGDKYLCRKVYGWAYISSNGDLCYHVSCVMKIIHEKWKSAFMKGTCDPFQVISERFPKDMNRKNQMVKKRNQTIKKMAIMALEIIVKFFTGHLHGRASLYSY</sequence>
<keyword evidence="3" id="KW-1185">Reference proteome</keyword>
<name>A0A5N6P7M4_9ASTR</name>
<reference evidence="2 3" key="1">
    <citation type="submission" date="2019-05" db="EMBL/GenBank/DDBJ databases">
        <title>Mikania micrantha, genome provides insights into the molecular mechanism of rapid growth.</title>
        <authorList>
            <person name="Liu B."/>
        </authorList>
    </citation>
    <scope>NUCLEOTIDE SEQUENCE [LARGE SCALE GENOMIC DNA]</scope>
    <source>
        <strain evidence="2">NLD-2019</strain>
        <tissue evidence="2">Leaf</tissue>
    </source>
</reference>